<accession>A0A4Y2DER2</accession>
<evidence type="ECO:0000313" key="2">
    <source>
        <dbReference type="Proteomes" id="UP000499080"/>
    </source>
</evidence>
<evidence type="ECO:0000313" key="1">
    <source>
        <dbReference type="EMBL" id="GBM15161.1"/>
    </source>
</evidence>
<protein>
    <submittedName>
        <fullName evidence="1">Uncharacterized protein</fullName>
    </submittedName>
</protein>
<name>A0A4Y2DER2_ARAVE</name>
<dbReference type="AlphaFoldDB" id="A0A4Y2DER2"/>
<gene>
    <name evidence="1" type="ORF">AVEN_39078_1</name>
</gene>
<keyword evidence="2" id="KW-1185">Reference proteome</keyword>
<reference evidence="1 2" key="1">
    <citation type="journal article" date="2019" name="Sci. Rep.">
        <title>Orb-weaving spider Araneus ventricosus genome elucidates the spidroin gene catalogue.</title>
        <authorList>
            <person name="Kono N."/>
            <person name="Nakamura H."/>
            <person name="Ohtoshi R."/>
            <person name="Moran D.A.P."/>
            <person name="Shinohara A."/>
            <person name="Yoshida Y."/>
            <person name="Fujiwara M."/>
            <person name="Mori M."/>
            <person name="Tomita M."/>
            <person name="Arakawa K."/>
        </authorList>
    </citation>
    <scope>NUCLEOTIDE SEQUENCE [LARGE SCALE GENOMIC DNA]</scope>
</reference>
<comment type="caution">
    <text evidence="1">The sequence shown here is derived from an EMBL/GenBank/DDBJ whole genome shotgun (WGS) entry which is preliminary data.</text>
</comment>
<sequence>MKCRTVELKQNLASLGQQGHIHGGSSVESGFEPGACSSKAETLPLGHRGPWGRDGLVICRFWAGNDSFPVSGVRSRWPSGMTT</sequence>
<proteinExistence type="predicted"/>
<dbReference type="Proteomes" id="UP000499080">
    <property type="component" value="Unassembled WGS sequence"/>
</dbReference>
<organism evidence="1 2">
    <name type="scientific">Araneus ventricosus</name>
    <name type="common">Orbweaver spider</name>
    <name type="synonym">Epeira ventricosa</name>
    <dbReference type="NCBI Taxonomy" id="182803"/>
    <lineage>
        <taxon>Eukaryota</taxon>
        <taxon>Metazoa</taxon>
        <taxon>Ecdysozoa</taxon>
        <taxon>Arthropoda</taxon>
        <taxon>Chelicerata</taxon>
        <taxon>Arachnida</taxon>
        <taxon>Araneae</taxon>
        <taxon>Araneomorphae</taxon>
        <taxon>Entelegynae</taxon>
        <taxon>Araneoidea</taxon>
        <taxon>Araneidae</taxon>
        <taxon>Araneus</taxon>
    </lineage>
</organism>
<dbReference type="EMBL" id="BGPR01000356">
    <property type="protein sequence ID" value="GBM15161.1"/>
    <property type="molecule type" value="Genomic_DNA"/>
</dbReference>